<proteinExistence type="predicted"/>
<dbReference type="EMBL" id="JBEPLM010000020">
    <property type="protein sequence ID" value="MET3597075.1"/>
    <property type="molecule type" value="Genomic_DNA"/>
</dbReference>
<name>A0ABV2I2B9_9HYPH</name>
<accession>A0ABV2I2B9</accession>
<sequence>MSPVIAGPVCFRSQDSRHIAEHWLAPQLESMQQFLVEPADAARHAIRHSFFSIGGDIQRLEPAAARRAVERAQRLDTLGRAVAFGEQDTDIA</sequence>
<dbReference type="RefSeq" id="WP_126098417.1">
    <property type="nucleotide sequence ID" value="NZ_JBEPLM010000020.1"/>
</dbReference>
<organism evidence="1 2">
    <name type="scientific">Mesorhizobium shonense</name>
    <dbReference type="NCBI Taxonomy" id="1209948"/>
    <lineage>
        <taxon>Bacteria</taxon>
        <taxon>Pseudomonadati</taxon>
        <taxon>Pseudomonadota</taxon>
        <taxon>Alphaproteobacteria</taxon>
        <taxon>Hyphomicrobiales</taxon>
        <taxon>Phyllobacteriaceae</taxon>
        <taxon>Mesorhizobium</taxon>
    </lineage>
</organism>
<protein>
    <submittedName>
        <fullName evidence="1">Uncharacterized protein</fullName>
    </submittedName>
</protein>
<keyword evidence="2" id="KW-1185">Reference proteome</keyword>
<evidence type="ECO:0000313" key="1">
    <source>
        <dbReference type="EMBL" id="MET3597075.1"/>
    </source>
</evidence>
<reference evidence="1 2" key="1">
    <citation type="submission" date="2024-06" db="EMBL/GenBank/DDBJ databases">
        <title>Genomic Encyclopedia of Type Strains, Phase IV (KMG-IV): sequencing the most valuable type-strain genomes for metagenomic binning, comparative biology and taxonomic classification.</title>
        <authorList>
            <person name="Goeker M."/>
        </authorList>
    </citation>
    <scope>NUCLEOTIDE SEQUENCE [LARGE SCALE GENOMIC DNA]</scope>
    <source>
        <strain evidence="1 2">DSM 29846</strain>
    </source>
</reference>
<dbReference type="Proteomes" id="UP001549036">
    <property type="component" value="Unassembled WGS sequence"/>
</dbReference>
<evidence type="ECO:0000313" key="2">
    <source>
        <dbReference type="Proteomes" id="UP001549036"/>
    </source>
</evidence>
<comment type="caution">
    <text evidence="1">The sequence shown here is derived from an EMBL/GenBank/DDBJ whole genome shotgun (WGS) entry which is preliminary data.</text>
</comment>
<gene>
    <name evidence="1" type="ORF">ABID26_006499</name>
</gene>